<evidence type="ECO:0000256" key="1">
    <source>
        <dbReference type="ARBA" id="ARBA00004651"/>
    </source>
</evidence>
<evidence type="ECO:0000313" key="10">
    <source>
        <dbReference type="EMBL" id="GGM50688.1"/>
    </source>
</evidence>
<dbReference type="InterPro" id="IPR037294">
    <property type="entry name" value="ABC_BtuC-like"/>
</dbReference>
<evidence type="ECO:0000256" key="4">
    <source>
        <dbReference type="ARBA" id="ARBA00022475"/>
    </source>
</evidence>
<dbReference type="SUPFAM" id="SSF81345">
    <property type="entry name" value="ABC transporter involved in vitamin B12 uptake, BtuC"/>
    <property type="match status" value="1"/>
</dbReference>
<feature type="transmembrane region" description="Helical" evidence="9">
    <location>
        <begin position="231"/>
        <end position="249"/>
    </location>
</feature>
<dbReference type="PANTHER" id="PTHR30472:SF24">
    <property type="entry name" value="FERRIC ENTEROBACTIN TRANSPORT SYSTEM PERMEASE PROTEIN FEPG"/>
    <property type="match status" value="1"/>
</dbReference>
<feature type="transmembrane region" description="Helical" evidence="9">
    <location>
        <begin position="182"/>
        <end position="204"/>
    </location>
</feature>
<dbReference type="EMBL" id="BMMK01000008">
    <property type="protein sequence ID" value="GGM50688.1"/>
    <property type="molecule type" value="Genomic_DNA"/>
</dbReference>
<evidence type="ECO:0000256" key="9">
    <source>
        <dbReference type="SAM" id="Phobius"/>
    </source>
</evidence>
<keyword evidence="7 9" id="KW-0472">Membrane</keyword>
<feature type="transmembrane region" description="Helical" evidence="9">
    <location>
        <begin position="274"/>
        <end position="296"/>
    </location>
</feature>
<feature type="transmembrane region" description="Helical" evidence="9">
    <location>
        <begin position="101"/>
        <end position="119"/>
    </location>
</feature>
<evidence type="ECO:0000256" key="6">
    <source>
        <dbReference type="ARBA" id="ARBA00022989"/>
    </source>
</evidence>
<protein>
    <submittedName>
        <fullName evidence="10">ABC transporter permease</fullName>
    </submittedName>
</protein>
<organism evidence="10 11">
    <name type="scientific">Longimycelium tulufanense</name>
    <dbReference type="NCBI Taxonomy" id="907463"/>
    <lineage>
        <taxon>Bacteria</taxon>
        <taxon>Bacillati</taxon>
        <taxon>Actinomycetota</taxon>
        <taxon>Actinomycetes</taxon>
        <taxon>Pseudonocardiales</taxon>
        <taxon>Pseudonocardiaceae</taxon>
        <taxon>Longimycelium</taxon>
    </lineage>
</organism>
<evidence type="ECO:0000256" key="3">
    <source>
        <dbReference type="ARBA" id="ARBA00022448"/>
    </source>
</evidence>
<comment type="caution">
    <text evidence="10">The sequence shown here is derived from an EMBL/GenBank/DDBJ whole genome shotgun (WGS) entry which is preliminary data.</text>
</comment>
<feature type="compositionally biased region" description="Basic and acidic residues" evidence="8">
    <location>
        <begin position="1"/>
        <end position="18"/>
    </location>
</feature>
<keyword evidence="11" id="KW-1185">Reference proteome</keyword>
<dbReference type="GO" id="GO:0005886">
    <property type="term" value="C:plasma membrane"/>
    <property type="evidence" value="ECO:0007669"/>
    <property type="project" value="UniProtKB-SubCell"/>
</dbReference>
<reference evidence="10" key="2">
    <citation type="submission" date="2020-09" db="EMBL/GenBank/DDBJ databases">
        <authorList>
            <person name="Sun Q."/>
            <person name="Zhou Y."/>
        </authorList>
    </citation>
    <scope>NUCLEOTIDE SEQUENCE</scope>
    <source>
        <strain evidence="10">CGMCC 4.5737</strain>
    </source>
</reference>
<dbReference type="Proteomes" id="UP000637578">
    <property type="component" value="Unassembled WGS sequence"/>
</dbReference>
<evidence type="ECO:0000256" key="7">
    <source>
        <dbReference type="ARBA" id="ARBA00023136"/>
    </source>
</evidence>
<evidence type="ECO:0000313" key="11">
    <source>
        <dbReference type="Proteomes" id="UP000637578"/>
    </source>
</evidence>
<dbReference type="Gene3D" id="1.10.3470.10">
    <property type="entry name" value="ABC transporter involved in vitamin B12 uptake, BtuC"/>
    <property type="match status" value="1"/>
</dbReference>
<feature type="transmembrane region" description="Helical" evidence="9">
    <location>
        <begin position="341"/>
        <end position="362"/>
    </location>
</feature>
<dbReference type="PANTHER" id="PTHR30472">
    <property type="entry name" value="FERRIC ENTEROBACTIN TRANSPORT SYSTEM PERMEASE PROTEIN"/>
    <property type="match status" value="1"/>
</dbReference>
<comment type="similarity">
    <text evidence="2">Belongs to the binding-protein-dependent transport system permease family. FecCD subfamily.</text>
</comment>
<evidence type="ECO:0000256" key="8">
    <source>
        <dbReference type="SAM" id="MobiDB-lite"/>
    </source>
</evidence>
<dbReference type="GO" id="GO:0022857">
    <property type="term" value="F:transmembrane transporter activity"/>
    <property type="evidence" value="ECO:0007669"/>
    <property type="project" value="InterPro"/>
</dbReference>
<keyword evidence="4" id="KW-1003">Cell membrane</keyword>
<feature type="transmembrane region" description="Helical" evidence="9">
    <location>
        <begin position="131"/>
        <end position="150"/>
    </location>
</feature>
<dbReference type="InterPro" id="IPR000522">
    <property type="entry name" value="ABC_transptr_permease_BtuC"/>
</dbReference>
<evidence type="ECO:0000256" key="5">
    <source>
        <dbReference type="ARBA" id="ARBA00022692"/>
    </source>
</evidence>
<feature type="transmembrane region" description="Helical" evidence="9">
    <location>
        <begin position="46"/>
        <end position="65"/>
    </location>
</feature>
<proteinExistence type="inferred from homology"/>
<accession>A0A8J3C7U4</accession>
<feature type="region of interest" description="Disordered" evidence="8">
    <location>
        <begin position="1"/>
        <end position="21"/>
    </location>
</feature>
<keyword evidence="3" id="KW-0813">Transport</keyword>
<sequence length="370" mass="38143">MSVVREADPARSAERPPKTPEAGRVLDGLVLRTHGGRLSLRLDGRALAVSVVLLVALAVVMGITLTSGDFPLPLGDVLRSLVGEGSPGADFIIYTLRLPRLLTAVFVGAALAASGAILQTLTRNPLGSPDIIGFTNGSATGALLVIIVLQGSMTQIALGALAGGLVTAVAVYLLAYTRGVQGFRLVVVGIGVSAMLLAANSYLITRARLQEALAAQSWLIGSLHDRGPNQAAAVGIGLAILLPLGLRFARRLSLLEMGDDAAKALGVNVERTRFVLLLVSVTLAAIATAATGPIWFIALAAPQLARRLTRSSGPGLLPAAFLGAVLLAASDLAVQRILPSAHLPVGTATGIIGGLYLVWLLATEARRSRL</sequence>
<comment type="subcellular location">
    <subcellularLocation>
        <location evidence="1">Cell membrane</location>
        <topology evidence="1">Multi-pass membrane protein</topology>
    </subcellularLocation>
</comment>
<feature type="transmembrane region" description="Helical" evidence="9">
    <location>
        <begin position="316"/>
        <end position="334"/>
    </location>
</feature>
<dbReference type="GO" id="GO:0033214">
    <property type="term" value="P:siderophore-iron import into cell"/>
    <property type="evidence" value="ECO:0007669"/>
    <property type="project" value="TreeGrafter"/>
</dbReference>
<reference evidence="10" key="1">
    <citation type="journal article" date="2014" name="Int. J. Syst. Evol. Microbiol.">
        <title>Complete genome sequence of Corynebacterium casei LMG S-19264T (=DSM 44701T), isolated from a smear-ripened cheese.</title>
        <authorList>
            <consortium name="US DOE Joint Genome Institute (JGI-PGF)"/>
            <person name="Walter F."/>
            <person name="Albersmeier A."/>
            <person name="Kalinowski J."/>
            <person name="Ruckert C."/>
        </authorList>
    </citation>
    <scope>NUCLEOTIDE SEQUENCE</scope>
    <source>
        <strain evidence="10">CGMCC 4.5737</strain>
    </source>
</reference>
<dbReference type="CDD" id="cd06550">
    <property type="entry name" value="TM_ABC_iron-siderophores_like"/>
    <property type="match status" value="1"/>
</dbReference>
<gene>
    <name evidence="10" type="ORF">GCM10012275_21920</name>
</gene>
<dbReference type="AlphaFoldDB" id="A0A8J3C7U4"/>
<evidence type="ECO:0000256" key="2">
    <source>
        <dbReference type="ARBA" id="ARBA00007935"/>
    </source>
</evidence>
<keyword evidence="6 9" id="KW-1133">Transmembrane helix</keyword>
<feature type="transmembrane region" description="Helical" evidence="9">
    <location>
        <begin position="156"/>
        <end position="175"/>
    </location>
</feature>
<dbReference type="Pfam" id="PF01032">
    <property type="entry name" value="FecCD"/>
    <property type="match status" value="1"/>
</dbReference>
<name>A0A8J3C7U4_9PSEU</name>
<keyword evidence="5 9" id="KW-0812">Transmembrane</keyword>